<evidence type="ECO:0000313" key="3">
    <source>
        <dbReference type="Proteomes" id="UP000198942"/>
    </source>
</evidence>
<dbReference type="OrthoDB" id="1367524at2"/>
<organism evidence="2 3">
    <name type="scientific">Mucilaginibacter gossypiicola</name>
    <dbReference type="NCBI Taxonomy" id="551995"/>
    <lineage>
        <taxon>Bacteria</taxon>
        <taxon>Pseudomonadati</taxon>
        <taxon>Bacteroidota</taxon>
        <taxon>Sphingobacteriia</taxon>
        <taxon>Sphingobacteriales</taxon>
        <taxon>Sphingobacteriaceae</taxon>
        <taxon>Mucilaginibacter</taxon>
    </lineage>
</organism>
<sequence>MAALTHFLFVVIKSFILALVYTPVIWFLWVLILKVQKKYTGFKWSKIFTVYVIVSLLLVVFSFTYYGDHGLGDDSRIPLGHGEAIEQGDQFAYFTPKGTNKQVHVKTFVLKGDNLCMSVDSGYKVYNLKTKGVVNFSEGQMYDAFAFSYGLPLSLQLQSFKAQYDQYWGGWRFWLLP</sequence>
<dbReference type="Proteomes" id="UP000198942">
    <property type="component" value="Unassembled WGS sequence"/>
</dbReference>
<dbReference type="RefSeq" id="WP_091210704.1">
    <property type="nucleotide sequence ID" value="NZ_FOCL01000003.1"/>
</dbReference>
<dbReference type="EMBL" id="FOCL01000003">
    <property type="protein sequence ID" value="SEN50745.1"/>
    <property type="molecule type" value="Genomic_DNA"/>
</dbReference>
<dbReference type="AlphaFoldDB" id="A0A1H8H3P7"/>
<keyword evidence="3" id="KW-1185">Reference proteome</keyword>
<keyword evidence="1" id="KW-1133">Transmembrane helix</keyword>
<reference evidence="3" key="1">
    <citation type="submission" date="2016-10" db="EMBL/GenBank/DDBJ databases">
        <authorList>
            <person name="Varghese N."/>
            <person name="Submissions S."/>
        </authorList>
    </citation>
    <scope>NUCLEOTIDE SEQUENCE [LARGE SCALE GENOMIC DNA]</scope>
    <source>
        <strain evidence="3">Gh-48</strain>
    </source>
</reference>
<accession>A0A1H8H3P7</accession>
<dbReference type="STRING" id="551995.SAMN05192574_103374"/>
<keyword evidence="1" id="KW-0472">Membrane</keyword>
<gene>
    <name evidence="2" type="ORF">SAMN05192574_103374</name>
</gene>
<name>A0A1H8H3P7_9SPHI</name>
<feature type="transmembrane region" description="Helical" evidence="1">
    <location>
        <begin position="6"/>
        <end position="32"/>
    </location>
</feature>
<proteinExistence type="predicted"/>
<keyword evidence="1" id="KW-0812">Transmembrane</keyword>
<evidence type="ECO:0000313" key="2">
    <source>
        <dbReference type="EMBL" id="SEN50745.1"/>
    </source>
</evidence>
<feature type="transmembrane region" description="Helical" evidence="1">
    <location>
        <begin position="44"/>
        <end position="66"/>
    </location>
</feature>
<protein>
    <submittedName>
        <fullName evidence="2">Uncharacterized protein</fullName>
    </submittedName>
</protein>
<evidence type="ECO:0000256" key="1">
    <source>
        <dbReference type="SAM" id="Phobius"/>
    </source>
</evidence>